<sequence>MLWGLVQDVAAQETRRRSWEGCRACDFIDQLVDPLPPVNPQASLPAPSPDRRQTRCGLLKGPVVAQRSRKSQALRRRLQRVQLPRGLEAAKEGQAGREAGRARRKRKQGE</sequence>
<accession>A0A1E3IHF5</accession>
<feature type="region of interest" description="Disordered" evidence="1">
    <location>
        <begin position="36"/>
        <end position="110"/>
    </location>
</feature>
<proteinExistence type="predicted"/>
<reference evidence="2 3" key="1">
    <citation type="submission" date="2016-06" db="EMBL/GenBank/DDBJ databases">
        <title>Evolution of pathogenesis and genome organization in the Tremellales.</title>
        <authorList>
            <person name="Cuomo C."/>
            <person name="Litvintseva A."/>
            <person name="Heitman J."/>
            <person name="Chen Y."/>
            <person name="Sun S."/>
            <person name="Springer D."/>
            <person name="Dromer F."/>
            <person name="Young S."/>
            <person name="Zeng Q."/>
            <person name="Chapman S."/>
            <person name="Gujja S."/>
            <person name="Saif S."/>
            <person name="Birren B."/>
        </authorList>
    </citation>
    <scope>NUCLEOTIDE SEQUENCE [LARGE SCALE GENOMIC DNA]</scope>
    <source>
        <strain evidence="2 3">CBS 7118</strain>
    </source>
</reference>
<gene>
    <name evidence="2" type="ORF">L198_06990</name>
</gene>
<dbReference type="GeneID" id="30196201"/>
<feature type="compositionally biased region" description="Basic residues" evidence="1">
    <location>
        <begin position="67"/>
        <end position="79"/>
    </location>
</feature>
<evidence type="ECO:0000256" key="1">
    <source>
        <dbReference type="SAM" id="MobiDB-lite"/>
    </source>
</evidence>
<keyword evidence="3" id="KW-1185">Reference proteome</keyword>
<organism evidence="2 3">
    <name type="scientific">Cryptococcus wingfieldii CBS 7118</name>
    <dbReference type="NCBI Taxonomy" id="1295528"/>
    <lineage>
        <taxon>Eukaryota</taxon>
        <taxon>Fungi</taxon>
        <taxon>Dikarya</taxon>
        <taxon>Basidiomycota</taxon>
        <taxon>Agaricomycotina</taxon>
        <taxon>Tremellomycetes</taxon>
        <taxon>Tremellales</taxon>
        <taxon>Cryptococcaceae</taxon>
        <taxon>Cryptococcus</taxon>
    </lineage>
</organism>
<dbReference type="AlphaFoldDB" id="A0A1E3IHF5"/>
<dbReference type="EMBL" id="AWGH01000028">
    <property type="protein sequence ID" value="ODN87366.1"/>
    <property type="molecule type" value="Genomic_DNA"/>
</dbReference>
<protein>
    <submittedName>
        <fullName evidence="2">Uncharacterized protein</fullName>
    </submittedName>
</protein>
<evidence type="ECO:0000313" key="3">
    <source>
        <dbReference type="Proteomes" id="UP000094819"/>
    </source>
</evidence>
<evidence type="ECO:0000313" key="2">
    <source>
        <dbReference type="EMBL" id="ODN87366.1"/>
    </source>
</evidence>
<feature type="compositionally biased region" description="Basic and acidic residues" evidence="1">
    <location>
        <begin position="88"/>
        <end position="101"/>
    </location>
</feature>
<name>A0A1E3IHF5_9TREE</name>
<comment type="caution">
    <text evidence="2">The sequence shown here is derived from an EMBL/GenBank/DDBJ whole genome shotgun (WGS) entry which is preliminary data.</text>
</comment>
<dbReference type="Proteomes" id="UP000094819">
    <property type="component" value="Unassembled WGS sequence"/>
</dbReference>
<dbReference type="RefSeq" id="XP_019028926.1">
    <property type="nucleotide sequence ID" value="XM_019179008.1"/>
</dbReference>